<organism evidence="3 4">
    <name type="scientific">Cotesia typhae</name>
    <dbReference type="NCBI Taxonomy" id="2053667"/>
    <lineage>
        <taxon>Eukaryota</taxon>
        <taxon>Metazoa</taxon>
        <taxon>Ecdysozoa</taxon>
        <taxon>Arthropoda</taxon>
        <taxon>Hexapoda</taxon>
        <taxon>Insecta</taxon>
        <taxon>Pterygota</taxon>
        <taxon>Neoptera</taxon>
        <taxon>Endopterygota</taxon>
        <taxon>Hymenoptera</taxon>
        <taxon>Apocrita</taxon>
        <taxon>Ichneumonoidea</taxon>
        <taxon>Braconidae</taxon>
        <taxon>Microgastrinae</taxon>
        <taxon>Cotesia</taxon>
    </lineage>
</organism>
<evidence type="ECO:0000256" key="1">
    <source>
        <dbReference type="SAM" id="MobiDB-lite"/>
    </source>
</evidence>
<dbReference type="InterPro" id="IPR042771">
    <property type="entry name" value="GTF3C6-like"/>
</dbReference>
<reference evidence="3" key="2">
    <citation type="submission" date="2021-04" db="EMBL/GenBank/DDBJ databases">
        <title>Genome-wide patterns of bracovirus chromosomal integration into multiple host tissues during parasitism.</title>
        <authorList>
            <person name="Chebbi M.A.C."/>
        </authorList>
    </citation>
    <scope>NUCLEOTIDE SEQUENCE</scope>
    <source>
        <tissue evidence="3">Whole body</tissue>
    </source>
</reference>
<dbReference type="EMBL" id="JAAOIC020000067">
    <property type="protein sequence ID" value="KAG8034505.1"/>
    <property type="molecule type" value="Genomic_DNA"/>
</dbReference>
<dbReference type="AlphaFoldDB" id="A0A8J5QL88"/>
<comment type="caution">
    <text evidence="3">The sequence shown here is derived from an EMBL/GenBank/DDBJ whole genome shotgun (WGS) entry which is preliminary data.</text>
</comment>
<feature type="compositionally biased region" description="Basic and acidic residues" evidence="1">
    <location>
        <begin position="271"/>
        <end position="286"/>
    </location>
</feature>
<keyword evidence="4" id="KW-1185">Reference proteome</keyword>
<dbReference type="GO" id="GO:0000127">
    <property type="term" value="C:transcription factor TFIIIC complex"/>
    <property type="evidence" value="ECO:0007669"/>
    <property type="project" value="TreeGrafter"/>
</dbReference>
<proteinExistence type="predicted"/>
<dbReference type="Proteomes" id="UP000729913">
    <property type="component" value="Unassembled WGS sequence"/>
</dbReference>
<feature type="domain" description="Transcription factor TFIIIC triple barrel" evidence="2">
    <location>
        <begin position="27"/>
        <end position="123"/>
    </location>
</feature>
<feature type="region of interest" description="Disordered" evidence="1">
    <location>
        <begin position="180"/>
        <end position="396"/>
    </location>
</feature>
<feature type="compositionally biased region" description="Acidic residues" evidence="1">
    <location>
        <begin position="331"/>
        <end position="353"/>
    </location>
</feature>
<evidence type="ECO:0000259" key="2">
    <source>
        <dbReference type="Pfam" id="PF10419"/>
    </source>
</evidence>
<reference evidence="3" key="1">
    <citation type="submission" date="2020-03" db="EMBL/GenBank/DDBJ databases">
        <authorList>
            <person name="Chebbi M.A."/>
            <person name="Drezen J.M."/>
        </authorList>
    </citation>
    <scope>NUCLEOTIDE SEQUENCE</scope>
    <source>
        <tissue evidence="3">Whole body</tissue>
    </source>
</reference>
<feature type="compositionally biased region" description="Acidic residues" evidence="1">
    <location>
        <begin position="287"/>
        <end position="301"/>
    </location>
</feature>
<feature type="compositionally biased region" description="Basic and acidic residues" evidence="1">
    <location>
        <begin position="180"/>
        <end position="190"/>
    </location>
</feature>
<dbReference type="Pfam" id="PF10419">
    <property type="entry name" value="TFIIIC_sub6"/>
    <property type="match status" value="1"/>
</dbReference>
<gene>
    <name evidence="3" type="ORF">G9C98_007581</name>
</gene>
<dbReference type="PANTHER" id="PTHR21860">
    <property type="entry name" value="TRANSCRIPTION INITIATION FACTOR IIIC TFIIIC , POLYPEPTIDE 6-RELATED"/>
    <property type="match status" value="1"/>
</dbReference>
<dbReference type="OrthoDB" id="1877767at2759"/>
<feature type="compositionally biased region" description="Polar residues" evidence="1">
    <location>
        <begin position="219"/>
        <end position="229"/>
    </location>
</feature>
<accession>A0A8J5QL88</accession>
<dbReference type="GO" id="GO:0006383">
    <property type="term" value="P:transcription by RNA polymerase III"/>
    <property type="evidence" value="ECO:0007669"/>
    <property type="project" value="InterPro"/>
</dbReference>
<evidence type="ECO:0000313" key="4">
    <source>
        <dbReference type="Proteomes" id="UP000729913"/>
    </source>
</evidence>
<dbReference type="InterPro" id="IPR019481">
    <property type="entry name" value="TFIIIC_triple_barrel"/>
</dbReference>
<evidence type="ECO:0000313" key="3">
    <source>
        <dbReference type="EMBL" id="KAG8034505.1"/>
    </source>
</evidence>
<name>A0A8J5QL88_9HYME</name>
<protein>
    <recommendedName>
        <fullName evidence="2">Transcription factor TFIIIC triple barrel domain-containing protein</fullName>
    </recommendedName>
</protein>
<sequence>MNNQEEFVTYENEMEDDVDDDDVCDETEEEDILVYVEFEGTSESTIFCNEKLQLDMIGLDMEHPIMQVNGKHYEGTYEDDVGTSLFFKKDPNAVIDDPVFDKANNIKYFGKVDKILKMKRIFVKPRVEVLGNSEHPSCMPNMKTIQDFGIPPDYQKNALKLWTEKRNERMNALDEYIEKQKQREEKRRQGIELNSESDDDMPYALNIENPNEPPIDLTSIANDKNTKPNYKSKYREINQGLTVIDPGPSTSKDSVPWINPKLEADSDSDDESLKRDEVEPTRKPEQSSDENNEDNIDENEAAEILNRDPDDIVASCLLANDETPMDQDTPLNDDDNNGDNENDDTDMNEEEINNSESSDTIEDKKAEKEKKREAKMKEITDRLKKKARDEKTISET</sequence>
<feature type="compositionally biased region" description="Basic and acidic residues" evidence="1">
    <location>
        <begin position="361"/>
        <end position="396"/>
    </location>
</feature>
<dbReference type="PANTHER" id="PTHR21860:SF2">
    <property type="entry name" value="GENERAL TRANSCRIPTION FACTOR 3C POLYPEPTIDE 6"/>
    <property type="match status" value="1"/>
</dbReference>